<dbReference type="PANTHER" id="PTHR45973:SF9">
    <property type="entry name" value="LEUCINE-RICH REPEAT-CONTAINING PROTEIN 46"/>
    <property type="match status" value="1"/>
</dbReference>
<evidence type="ECO:0000313" key="8">
    <source>
        <dbReference type="EMBL" id="CEL78517.1"/>
    </source>
</evidence>
<feature type="coiled-coil region" evidence="6">
    <location>
        <begin position="359"/>
        <end position="386"/>
    </location>
</feature>
<evidence type="ECO:0000256" key="5">
    <source>
        <dbReference type="ARBA" id="ARBA00023273"/>
    </source>
</evidence>
<feature type="region of interest" description="Disordered" evidence="7">
    <location>
        <begin position="495"/>
        <end position="514"/>
    </location>
</feature>
<reference evidence="8" key="1">
    <citation type="journal article" date="2015" name="PLoS ONE">
        <title>Comprehensive Evaluation of Toxoplasma gondii VEG and Neospora caninum LIV Genomes with Tachyzoite Stage Transcriptome and Proteome Defines Novel Transcript Features.</title>
        <authorList>
            <person name="Ramaprasad A."/>
            <person name="Mourier T."/>
            <person name="Naeem R."/>
            <person name="Malas T.B."/>
            <person name="Moussa E."/>
            <person name="Panigrahi A."/>
            <person name="Vermont S.J."/>
            <person name="Otto T.D."/>
            <person name="Wastling J."/>
            <person name="Pain A."/>
        </authorList>
    </citation>
    <scope>NUCLEOTIDE SEQUENCE</scope>
    <source>
        <strain evidence="8">VEG</strain>
    </source>
</reference>
<organism evidence="8">
    <name type="scientific">Toxoplasma gondii (strain ATCC 50861 / VEG)</name>
    <dbReference type="NCBI Taxonomy" id="432359"/>
    <lineage>
        <taxon>Eukaryota</taxon>
        <taxon>Sar</taxon>
        <taxon>Alveolata</taxon>
        <taxon>Apicomplexa</taxon>
        <taxon>Conoidasida</taxon>
        <taxon>Coccidia</taxon>
        <taxon>Eucoccidiorida</taxon>
        <taxon>Eimeriorina</taxon>
        <taxon>Sarcocystidae</taxon>
        <taxon>Toxoplasma</taxon>
    </lineage>
</organism>
<evidence type="ECO:0000256" key="7">
    <source>
        <dbReference type="SAM" id="MobiDB-lite"/>
    </source>
</evidence>
<keyword evidence="2" id="KW-0433">Leucine-rich repeat</keyword>
<evidence type="ECO:0000256" key="2">
    <source>
        <dbReference type="ARBA" id="ARBA00022614"/>
    </source>
</evidence>
<dbReference type="SMART" id="SM00365">
    <property type="entry name" value="LRR_SD22"/>
    <property type="match status" value="3"/>
</dbReference>
<dbReference type="PANTHER" id="PTHR45973">
    <property type="entry name" value="PROTEIN PHOSPHATASE 1 REGULATORY SUBUNIT SDS22-RELATED"/>
    <property type="match status" value="1"/>
</dbReference>
<feature type="region of interest" description="Disordered" evidence="7">
    <location>
        <begin position="522"/>
        <end position="546"/>
    </location>
</feature>
<evidence type="ECO:0000256" key="4">
    <source>
        <dbReference type="ARBA" id="ARBA00023069"/>
    </source>
</evidence>
<comment type="subcellular location">
    <subcellularLocation>
        <location evidence="1">Cell projection</location>
        <location evidence="1">Cilium</location>
    </subcellularLocation>
</comment>
<gene>
    <name evidence="8" type="ORF">BN1205_002810</name>
</gene>
<keyword evidence="5" id="KW-0966">Cell projection</keyword>
<keyword evidence="3" id="KW-0677">Repeat</keyword>
<accession>A0A0F7VFA7</accession>
<feature type="region of interest" description="Disordered" evidence="7">
    <location>
        <begin position="432"/>
        <end position="455"/>
    </location>
</feature>
<protein>
    <submittedName>
        <fullName evidence="8">Leucine rich repeat protein, putative</fullName>
    </submittedName>
</protein>
<keyword evidence="4" id="KW-0969">Cilium</keyword>
<name>A0A0F7VFA7_TOXGV</name>
<dbReference type="InterPro" id="IPR032675">
    <property type="entry name" value="LRR_dom_sf"/>
</dbReference>
<dbReference type="EMBL" id="LN714502">
    <property type="protein sequence ID" value="CEL78517.1"/>
    <property type="molecule type" value="Genomic_DNA"/>
</dbReference>
<feature type="compositionally biased region" description="Basic and acidic residues" evidence="7">
    <location>
        <begin position="571"/>
        <end position="581"/>
    </location>
</feature>
<dbReference type="PROSITE" id="PS51450">
    <property type="entry name" value="LRR"/>
    <property type="match status" value="3"/>
</dbReference>
<feature type="region of interest" description="Disordered" evidence="7">
    <location>
        <begin position="571"/>
        <end position="605"/>
    </location>
</feature>
<dbReference type="InterPro" id="IPR050576">
    <property type="entry name" value="Cilia_flagella_integrity"/>
</dbReference>
<dbReference type="SUPFAM" id="SSF52058">
    <property type="entry name" value="L domain-like"/>
    <property type="match status" value="1"/>
</dbReference>
<dbReference type="AlphaFoldDB" id="A0A0F7VFA7"/>
<sequence>MHEDNLSGEEGLAGPVSSVFSGSRETLCAREHTTTDSDSQATSSNQPFVEMANNSETASGPPAVPAMTRALLRQICKESGQYETPALNDKLYFHFRGFTKIENLDNYTKVRALWLEGNGIRNIEGLDNLKELQCLFLQQNCIREIQNLDSCTKLVTLDLSYNCIRRIQGLSSLPHLNNIKLAYNAFETIDDIRGLAECRALTNLDLSHNYIDLGNSSENSSDLIWPSAHGEANMVESLPEGVPSGSSARAVSLVPGGCDAEAHHVQSDSDWLVNFIELLRQVPGLTCLYFHGNPVIRKLSYYRKRIVAGLPGLRYLDDRPIKPMERQASEAWVNGGKDAETAAIKRFKDAEKMQFTCYLEDFRRMQNKYKENVRRALDRIAREEAQRAQTAASRGERILTTPAEARVWTQEEQKNEIARADAVRRRWLQAADTEQQAIEMPRSETHSSGSRNNDRSSIVAAAAEVRGQLLETTTWRRPPQENTNESLGHSFLGVEHDAPTSVGASTDSHDLATISDDCGRDAAPLAGGIDELPSLESDVPGSPTSENAHFVTQDQQTLAVRDTEVHVEKLHDMSKHNKDSTRTSTADIGVSSRPRRRNPQSPACADAEATVSVLNDDSSLSGSTTVCTGVQVEKHAFRFDRLD</sequence>
<keyword evidence="6" id="KW-0175">Coiled coil</keyword>
<proteinExistence type="predicted"/>
<evidence type="ECO:0000256" key="3">
    <source>
        <dbReference type="ARBA" id="ARBA00022737"/>
    </source>
</evidence>
<dbReference type="InterPro" id="IPR001611">
    <property type="entry name" value="Leu-rich_rpt"/>
</dbReference>
<evidence type="ECO:0000256" key="6">
    <source>
        <dbReference type="SAM" id="Coils"/>
    </source>
</evidence>
<dbReference type="Gene3D" id="3.80.10.10">
    <property type="entry name" value="Ribonuclease Inhibitor"/>
    <property type="match status" value="3"/>
</dbReference>
<evidence type="ECO:0000256" key="1">
    <source>
        <dbReference type="ARBA" id="ARBA00004138"/>
    </source>
</evidence>